<dbReference type="AlphaFoldDB" id="X1F2W1"/>
<gene>
    <name evidence="1" type="ORF">S03H2_09852</name>
</gene>
<organism evidence="1">
    <name type="scientific">marine sediment metagenome</name>
    <dbReference type="NCBI Taxonomy" id="412755"/>
    <lineage>
        <taxon>unclassified sequences</taxon>
        <taxon>metagenomes</taxon>
        <taxon>ecological metagenomes</taxon>
    </lineage>
</organism>
<reference evidence="1" key="1">
    <citation type="journal article" date="2014" name="Front. Microbiol.">
        <title>High frequency of phylogenetically diverse reductive dehalogenase-homologous genes in deep subseafloor sedimentary metagenomes.</title>
        <authorList>
            <person name="Kawai M."/>
            <person name="Futagami T."/>
            <person name="Toyoda A."/>
            <person name="Takaki Y."/>
            <person name="Nishi S."/>
            <person name="Hori S."/>
            <person name="Arai W."/>
            <person name="Tsubouchi T."/>
            <person name="Morono Y."/>
            <person name="Uchiyama I."/>
            <person name="Ito T."/>
            <person name="Fujiyama A."/>
            <person name="Inagaki F."/>
            <person name="Takami H."/>
        </authorList>
    </citation>
    <scope>NUCLEOTIDE SEQUENCE</scope>
    <source>
        <strain evidence="1">Expedition CK06-06</strain>
    </source>
</reference>
<dbReference type="EMBL" id="BARU01005113">
    <property type="protein sequence ID" value="GAH26910.1"/>
    <property type="molecule type" value="Genomic_DNA"/>
</dbReference>
<name>X1F2W1_9ZZZZ</name>
<accession>X1F2W1</accession>
<proteinExistence type="predicted"/>
<sequence length="126" mass="14991">MENSYENSKTGKLKKDIKWYTYVDSHLDSKLQDFMDEYEIKNQAKIIRNFVNYSIDYITAITEKKLCNDNQNFDETEIDMLIRKAIEEYEIGNNFHEKLKQKLSPLKVSLLMLDSYSEEKEKLSEG</sequence>
<evidence type="ECO:0000313" key="1">
    <source>
        <dbReference type="EMBL" id="GAH26910.1"/>
    </source>
</evidence>
<protein>
    <submittedName>
        <fullName evidence="1">Uncharacterized protein</fullName>
    </submittedName>
</protein>
<comment type="caution">
    <text evidence="1">The sequence shown here is derived from an EMBL/GenBank/DDBJ whole genome shotgun (WGS) entry which is preliminary data.</text>
</comment>
<feature type="non-terminal residue" evidence="1">
    <location>
        <position position="126"/>
    </location>
</feature>